<keyword evidence="2" id="KW-0067">ATP-binding</keyword>
<keyword evidence="1" id="KW-0547">Nucleotide-binding</keyword>
<dbReference type="OrthoDB" id="1267583at2"/>
<dbReference type="AlphaFoldDB" id="A0A1I4T500"/>
<dbReference type="InterPro" id="IPR003959">
    <property type="entry name" value="ATPase_AAA_core"/>
</dbReference>
<dbReference type="Gene3D" id="3.40.50.300">
    <property type="entry name" value="P-loop containing nucleotide triphosphate hydrolases"/>
    <property type="match status" value="1"/>
</dbReference>
<dbReference type="Proteomes" id="UP000199149">
    <property type="component" value="Unassembled WGS sequence"/>
</dbReference>
<dbReference type="PANTHER" id="PTHR23077">
    <property type="entry name" value="AAA-FAMILY ATPASE"/>
    <property type="match status" value="1"/>
</dbReference>
<dbReference type="GO" id="GO:0016887">
    <property type="term" value="F:ATP hydrolysis activity"/>
    <property type="evidence" value="ECO:0007669"/>
    <property type="project" value="InterPro"/>
</dbReference>
<sequence>MQLKDLSTELEISLGSLQSFINDFNIDLSFCIDENFNVTNQFKEFSEENKDFLKKYAEDYSKEKTIEDIAKTIDAKEEDVLHFFTSNGIPADVAKQIKTNISSYLIHTYISGNYPFIEKAFPQCEDFSTKSLVGYTDLYFYLTDMLDPFISKNQLESWGISKPVGVILYGPPGSGKIYWAKKIADMIGYEFVHVYNDYLLGNFKNSKNSFSNFLSKKMSEPKTLLFIDSFDELLSSSNHDNNFFPETLELIYSVLRHIHKDDQQELLIVGSAEVLGGLTDDIVTPGRFDLHIPIFPPSFDERKQLILHHLTNNLASNSPLLAILKNQNALNKEFWTPIAAQMRLFSNTMLIDFTQSLKKRLYALYRKDEKQNIELSQKILFAAFTEAKAKLTVDYFKHCAVFVSEAKQNVGQDFPHRILEMEMDLDFYYKSKEVPITKIGFKQTEEKSEDKDDETKITTVES</sequence>
<dbReference type="PANTHER" id="PTHR23077:SF171">
    <property type="entry name" value="NUCLEAR VALOSIN-CONTAINING PROTEIN-LIKE"/>
    <property type="match status" value="1"/>
</dbReference>
<dbReference type="RefSeq" id="WP_092905987.1">
    <property type="nucleotide sequence ID" value="NZ_FOUZ01000002.1"/>
</dbReference>
<evidence type="ECO:0000313" key="4">
    <source>
        <dbReference type="EMBL" id="SFM71749.1"/>
    </source>
</evidence>
<accession>A0A1I4T500</accession>
<dbReference type="GO" id="GO:0005524">
    <property type="term" value="F:ATP binding"/>
    <property type="evidence" value="ECO:0007669"/>
    <property type="project" value="UniProtKB-KW"/>
</dbReference>
<feature type="domain" description="ATPase AAA-type core" evidence="3">
    <location>
        <begin position="166"/>
        <end position="293"/>
    </location>
</feature>
<evidence type="ECO:0000256" key="1">
    <source>
        <dbReference type="ARBA" id="ARBA00022741"/>
    </source>
</evidence>
<dbReference type="InterPro" id="IPR027417">
    <property type="entry name" value="P-loop_NTPase"/>
</dbReference>
<dbReference type="SUPFAM" id="SSF52540">
    <property type="entry name" value="P-loop containing nucleoside triphosphate hydrolases"/>
    <property type="match status" value="1"/>
</dbReference>
<dbReference type="InterPro" id="IPR050168">
    <property type="entry name" value="AAA_ATPase_domain"/>
</dbReference>
<reference evidence="5" key="1">
    <citation type="submission" date="2016-10" db="EMBL/GenBank/DDBJ databases">
        <authorList>
            <person name="Varghese N."/>
            <person name="Submissions S."/>
        </authorList>
    </citation>
    <scope>NUCLEOTIDE SEQUENCE [LARGE SCALE GENOMIC DNA]</scope>
    <source>
        <strain evidence="5">XJ109</strain>
    </source>
</reference>
<proteinExistence type="predicted"/>
<evidence type="ECO:0000259" key="3">
    <source>
        <dbReference type="Pfam" id="PF00004"/>
    </source>
</evidence>
<dbReference type="STRING" id="684065.SAMN05421738_10252"/>
<evidence type="ECO:0000256" key="2">
    <source>
        <dbReference type="ARBA" id="ARBA00022840"/>
    </source>
</evidence>
<protein>
    <submittedName>
        <fullName evidence="4">ATPase family associated with various cellular activities (AAA)</fullName>
    </submittedName>
</protein>
<organism evidence="4 5">
    <name type="scientific">Algoriella xinjiangensis</name>
    <dbReference type="NCBI Taxonomy" id="684065"/>
    <lineage>
        <taxon>Bacteria</taxon>
        <taxon>Pseudomonadati</taxon>
        <taxon>Bacteroidota</taxon>
        <taxon>Flavobacteriia</taxon>
        <taxon>Flavobacteriales</taxon>
        <taxon>Weeksellaceae</taxon>
        <taxon>Algoriella</taxon>
    </lineage>
</organism>
<gene>
    <name evidence="4" type="ORF">SAMN05421738_10252</name>
</gene>
<dbReference type="EMBL" id="FOUZ01000002">
    <property type="protein sequence ID" value="SFM71749.1"/>
    <property type="molecule type" value="Genomic_DNA"/>
</dbReference>
<name>A0A1I4T500_9FLAO</name>
<evidence type="ECO:0000313" key="5">
    <source>
        <dbReference type="Proteomes" id="UP000199149"/>
    </source>
</evidence>
<keyword evidence="5" id="KW-1185">Reference proteome</keyword>
<dbReference type="Pfam" id="PF00004">
    <property type="entry name" value="AAA"/>
    <property type="match status" value="1"/>
</dbReference>